<name>A0ABV7NLI2_9SPHN</name>
<keyword evidence="10" id="KW-0732">Signal</keyword>
<evidence type="ECO:0000256" key="9">
    <source>
        <dbReference type="RuleBase" id="RU003357"/>
    </source>
</evidence>
<feature type="domain" description="TonB-dependent receptor plug" evidence="12">
    <location>
        <begin position="55"/>
        <end position="155"/>
    </location>
</feature>
<evidence type="ECO:0000256" key="6">
    <source>
        <dbReference type="ARBA" id="ARBA00023136"/>
    </source>
</evidence>
<dbReference type="PANTHER" id="PTHR32552">
    <property type="entry name" value="FERRICHROME IRON RECEPTOR-RELATED"/>
    <property type="match status" value="1"/>
</dbReference>
<dbReference type="SUPFAM" id="SSF56935">
    <property type="entry name" value="Porins"/>
    <property type="match status" value="1"/>
</dbReference>
<evidence type="ECO:0000313" key="13">
    <source>
        <dbReference type="EMBL" id="MFC3443274.1"/>
    </source>
</evidence>
<dbReference type="CDD" id="cd01347">
    <property type="entry name" value="ligand_gated_channel"/>
    <property type="match status" value="1"/>
</dbReference>
<gene>
    <name evidence="13" type="ORF">ACFOKF_19145</name>
</gene>
<keyword evidence="5 9" id="KW-0798">TonB box</keyword>
<comment type="subcellular location">
    <subcellularLocation>
        <location evidence="1 8">Cell outer membrane</location>
        <topology evidence="1 8">Multi-pass membrane protein</topology>
    </subcellularLocation>
</comment>
<evidence type="ECO:0000256" key="2">
    <source>
        <dbReference type="ARBA" id="ARBA00022448"/>
    </source>
</evidence>
<keyword evidence="4 8" id="KW-0812">Transmembrane</keyword>
<keyword evidence="3 8" id="KW-1134">Transmembrane beta strand</keyword>
<dbReference type="Pfam" id="PF07715">
    <property type="entry name" value="Plug"/>
    <property type="match status" value="1"/>
</dbReference>
<feature type="signal peptide" evidence="10">
    <location>
        <begin position="1"/>
        <end position="20"/>
    </location>
</feature>
<evidence type="ECO:0000256" key="1">
    <source>
        <dbReference type="ARBA" id="ARBA00004571"/>
    </source>
</evidence>
<dbReference type="Gene3D" id="2.170.130.10">
    <property type="entry name" value="TonB-dependent receptor, plug domain"/>
    <property type="match status" value="1"/>
</dbReference>
<dbReference type="InterPro" id="IPR012910">
    <property type="entry name" value="Plug_dom"/>
</dbReference>
<sequence length="737" mass="79715">MIRISIAALTSGLMATSALGAEVDRSDAIIVTGQRDPLNLDQQSDTGSRLGLSILETPASVEILRQADMQFRGLRTAREAFADVPGAVSGNVPGNPAVISMRGFAGNVVSILQDGVRISSSTVVQRDTNVWHFDRIEVIKGPASVLFGEGALGGVVNKVTRKPQFDGNHMDALLSYGSFNTLTAAGGVNYQLSDKVAVRADASIMRSDSLYDVDDNDTRSSGLTASLLFKPSEDLSILIAVDHYNDRYDSSYQGALLIPIAYARDPSAAVHSSNDLVIDRAMRRRNYTPYGGYSGVDETTVRSRIDWKLGDGWALGADLIWYTADRAFLNNGTRSFVSPTTDFPNGGIQRGLTAFYHDHDYWNVRSALSNDNRIGGLRNRFTIGMEYNQTDFASLRQTSGNSLVRAVDPFDPVIGTFPTDGALYRSQNVNFDSRLNTMSVFAEDALNVTPQWLLVGGARFDHMDLRRCVTDYLTTPNAVTSAHPVYKPFSWRGGSSYAVTADLTFYGQYTTAVSPVSSILLQSIANSRFKLTKGHSYEAGFKLAALARRLTVTGAAYRIVQNDILTRDPANPLQTVQGGAQSSKGVELSLGWALTDDVTLGGSFSYSDARYDALIEAGGVDRSGNRPINVPSTTAGANAAYRLPGTPVTLSAFARHVSGFYTDTANSIFVKGRTTFDAAIGWAVSDSASLTMRGRNLSNAFYGEYSGYTITDVYIGAPRSFEVVLTTRLSAAQPIRQ</sequence>
<feature type="chain" id="PRO_5046162849" evidence="10">
    <location>
        <begin position="21"/>
        <end position="737"/>
    </location>
</feature>
<dbReference type="EMBL" id="JBHRVU010000005">
    <property type="protein sequence ID" value="MFC3443274.1"/>
    <property type="molecule type" value="Genomic_DNA"/>
</dbReference>
<protein>
    <submittedName>
        <fullName evidence="13">TonB-dependent receptor</fullName>
    </submittedName>
</protein>
<evidence type="ECO:0000256" key="4">
    <source>
        <dbReference type="ARBA" id="ARBA00022692"/>
    </source>
</evidence>
<comment type="similarity">
    <text evidence="8 9">Belongs to the TonB-dependent receptor family.</text>
</comment>
<accession>A0ABV7NLI2</accession>
<evidence type="ECO:0000259" key="11">
    <source>
        <dbReference type="Pfam" id="PF00593"/>
    </source>
</evidence>
<dbReference type="RefSeq" id="WP_380797963.1">
    <property type="nucleotide sequence ID" value="NZ_JBHRVU010000005.1"/>
</dbReference>
<dbReference type="InterPro" id="IPR037066">
    <property type="entry name" value="Plug_dom_sf"/>
</dbReference>
<dbReference type="PANTHER" id="PTHR32552:SF84">
    <property type="entry name" value="TONB-DEPENDENT RECEPTOR-RELATED"/>
    <property type="match status" value="1"/>
</dbReference>
<feature type="domain" description="TonB-dependent receptor-like beta-barrel" evidence="11">
    <location>
        <begin position="283"/>
        <end position="697"/>
    </location>
</feature>
<evidence type="ECO:0000256" key="5">
    <source>
        <dbReference type="ARBA" id="ARBA00023077"/>
    </source>
</evidence>
<evidence type="ECO:0000256" key="8">
    <source>
        <dbReference type="PROSITE-ProRule" id="PRU01360"/>
    </source>
</evidence>
<evidence type="ECO:0000256" key="3">
    <source>
        <dbReference type="ARBA" id="ARBA00022452"/>
    </source>
</evidence>
<comment type="caution">
    <text evidence="13">The sequence shown here is derived from an EMBL/GenBank/DDBJ whole genome shotgun (WGS) entry which is preliminary data.</text>
</comment>
<keyword evidence="6 8" id="KW-0472">Membrane</keyword>
<evidence type="ECO:0000256" key="7">
    <source>
        <dbReference type="ARBA" id="ARBA00023237"/>
    </source>
</evidence>
<evidence type="ECO:0000313" key="14">
    <source>
        <dbReference type="Proteomes" id="UP001595681"/>
    </source>
</evidence>
<dbReference type="Gene3D" id="2.40.170.20">
    <property type="entry name" value="TonB-dependent receptor, beta-barrel domain"/>
    <property type="match status" value="1"/>
</dbReference>
<evidence type="ECO:0000259" key="12">
    <source>
        <dbReference type="Pfam" id="PF07715"/>
    </source>
</evidence>
<evidence type="ECO:0000256" key="10">
    <source>
        <dbReference type="SAM" id="SignalP"/>
    </source>
</evidence>
<keyword evidence="14" id="KW-1185">Reference proteome</keyword>
<dbReference type="InterPro" id="IPR000531">
    <property type="entry name" value="Beta-barrel_TonB"/>
</dbReference>
<keyword evidence="13" id="KW-0675">Receptor</keyword>
<dbReference type="InterPro" id="IPR036942">
    <property type="entry name" value="Beta-barrel_TonB_sf"/>
</dbReference>
<dbReference type="PROSITE" id="PS52016">
    <property type="entry name" value="TONB_DEPENDENT_REC_3"/>
    <property type="match status" value="1"/>
</dbReference>
<dbReference type="InterPro" id="IPR039426">
    <property type="entry name" value="TonB-dep_rcpt-like"/>
</dbReference>
<keyword evidence="2 8" id="KW-0813">Transport</keyword>
<proteinExistence type="inferred from homology"/>
<reference evidence="14" key="1">
    <citation type="journal article" date="2019" name="Int. J. Syst. Evol. Microbiol.">
        <title>The Global Catalogue of Microorganisms (GCM) 10K type strain sequencing project: providing services to taxonomists for standard genome sequencing and annotation.</title>
        <authorList>
            <consortium name="The Broad Institute Genomics Platform"/>
            <consortium name="The Broad Institute Genome Sequencing Center for Infectious Disease"/>
            <person name="Wu L."/>
            <person name="Ma J."/>
        </authorList>
    </citation>
    <scope>NUCLEOTIDE SEQUENCE [LARGE SCALE GENOMIC DNA]</scope>
    <source>
        <strain evidence="14">CCM 7491</strain>
    </source>
</reference>
<keyword evidence="7 8" id="KW-0998">Cell outer membrane</keyword>
<dbReference type="Proteomes" id="UP001595681">
    <property type="component" value="Unassembled WGS sequence"/>
</dbReference>
<dbReference type="Pfam" id="PF00593">
    <property type="entry name" value="TonB_dep_Rec_b-barrel"/>
    <property type="match status" value="1"/>
</dbReference>
<organism evidence="13 14">
    <name type="scientific">Sphingobium rhizovicinum</name>
    <dbReference type="NCBI Taxonomy" id="432308"/>
    <lineage>
        <taxon>Bacteria</taxon>
        <taxon>Pseudomonadati</taxon>
        <taxon>Pseudomonadota</taxon>
        <taxon>Alphaproteobacteria</taxon>
        <taxon>Sphingomonadales</taxon>
        <taxon>Sphingomonadaceae</taxon>
        <taxon>Sphingobium</taxon>
    </lineage>
</organism>